<dbReference type="KEGG" id="fro:AALO17_06490"/>
<sequence length="258" mass="29310">MGFKSSVQQAMTRGFRNISVEKIRINPENFYAQTDFEQEAIDQMADLLNENGQDANILVFADPQDDGKEYTLLSGERRYKAVLKLVSEGKSDGMIQAKIEDAPESKSDEMLRLIRGNAQRTKTKDIRIQEVKSLQAIWEEMKKSGTAEGRFVDWAGKNIGMSARQISNYLKEAAGTGGTVEPETTEDETDQEQLKLEEFLSALSRELKDHTNGQIRVNKKMQLQVRNETLTELAHHLECLECASLAEMVKKFERGEWK</sequence>
<dbReference type="SMART" id="SM00470">
    <property type="entry name" value="ParB"/>
    <property type="match status" value="1"/>
</dbReference>
<evidence type="ECO:0000313" key="3">
    <source>
        <dbReference type="EMBL" id="OLU43592.1"/>
    </source>
</evidence>
<dbReference type="EMBL" id="CP011391">
    <property type="protein sequence ID" value="AMK53783.1"/>
    <property type="molecule type" value="Genomic_DNA"/>
</dbReference>
<reference evidence="3 5" key="2">
    <citation type="submission" date="2016-11" db="EMBL/GenBank/DDBJ databases">
        <title>Description of two novel members of the family Erysipelotrichaceae: Ileibacterium lipovorans gen. nov., sp. nov. and Dubosiella newyorkensis, gen. nov., sp. nov.</title>
        <authorList>
            <person name="Cox L.M."/>
            <person name="Sohn J."/>
            <person name="Tyrrell K.L."/>
            <person name="Citron D.M."/>
            <person name="Lawson P.A."/>
            <person name="Patel N.B."/>
            <person name="Iizumi T."/>
            <person name="Perez-Perez G.I."/>
            <person name="Goldstein E.J."/>
            <person name="Blaser M.J."/>
        </authorList>
    </citation>
    <scope>NUCLEOTIDE SEQUENCE [LARGE SCALE GENOMIC DNA]</scope>
    <source>
        <strain evidence="3 5">NYU-BL-K8</strain>
    </source>
</reference>
<gene>
    <name evidence="2" type="ORF">AALO17_06490</name>
    <name evidence="3" type="ORF">BO223_11515</name>
</gene>
<dbReference type="OrthoDB" id="1646539at2"/>
<dbReference type="PANTHER" id="PTHR33375">
    <property type="entry name" value="CHROMOSOME-PARTITIONING PROTEIN PARB-RELATED"/>
    <property type="match status" value="1"/>
</dbReference>
<dbReference type="Gene3D" id="3.90.1530.10">
    <property type="entry name" value="Conserved hypothetical protein from pyrococcus furiosus pfu- 392566-001, ParB domain"/>
    <property type="match status" value="1"/>
</dbReference>
<name>A0A140DT06_9FIRM</name>
<dbReference type="Pfam" id="PF02195">
    <property type="entry name" value="ParB_N"/>
    <property type="match status" value="1"/>
</dbReference>
<protein>
    <recommendedName>
        <fullName evidence="1">ParB-like N-terminal domain-containing protein</fullName>
    </recommendedName>
</protein>
<evidence type="ECO:0000313" key="5">
    <source>
        <dbReference type="Proteomes" id="UP000186758"/>
    </source>
</evidence>
<dbReference type="InterPro" id="IPR050336">
    <property type="entry name" value="Chromosome_partition/occlusion"/>
</dbReference>
<accession>A0A140DT06</accession>
<dbReference type="EMBL" id="MPJZ01000098">
    <property type="protein sequence ID" value="OLU43592.1"/>
    <property type="molecule type" value="Genomic_DNA"/>
</dbReference>
<dbReference type="InterPro" id="IPR003115">
    <property type="entry name" value="ParB_N"/>
</dbReference>
<dbReference type="RefSeq" id="WP_067555375.1">
    <property type="nucleotide sequence ID" value="NZ_CAPBCJ010000016.1"/>
</dbReference>
<dbReference type="SUPFAM" id="SSF110849">
    <property type="entry name" value="ParB/Sulfiredoxin"/>
    <property type="match status" value="1"/>
</dbReference>
<dbReference type="PANTHER" id="PTHR33375:SF1">
    <property type="entry name" value="CHROMOSOME-PARTITIONING PROTEIN PARB-RELATED"/>
    <property type="match status" value="1"/>
</dbReference>
<dbReference type="GeneID" id="78477470"/>
<evidence type="ECO:0000259" key="1">
    <source>
        <dbReference type="SMART" id="SM00470"/>
    </source>
</evidence>
<evidence type="ECO:0000313" key="4">
    <source>
        <dbReference type="Proteomes" id="UP000069771"/>
    </source>
</evidence>
<reference evidence="2 4" key="1">
    <citation type="journal article" date="2016" name="Gut Pathog.">
        <title>Whole genome sequencing of "Faecalibaculum rodentium" ALO17, isolated from C57BL/6J laboratory mouse feces.</title>
        <authorList>
            <person name="Lim S."/>
            <person name="Chang D.H."/>
            <person name="Ahn S."/>
            <person name="Kim B.C."/>
        </authorList>
    </citation>
    <scope>NUCLEOTIDE SEQUENCE [LARGE SCALE GENOMIC DNA]</scope>
    <source>
        <strain evidence="2 4">Alo17</strain>
    </source>
</reference>
<dbReference type="STRING" id="1702221.AALO17_06490"/>
<dbReference type="GO" id="GO:0005694">
    <property type="term" value="C:chromosome"/>
    <property type="evidence" value="ECO:0007669"/>
    <property type="project" value="TreeGrafter"/>
</dbReference>
<dbReference type="Proteomes" id="UP000069771">
    <property type="component" value="Chromosome"/>
</dbReference>
<feature type="domain" description="ParB-like N-terminal" evidence="1">
    <location>
        <begin position="16"/>
        <end position="118"/>
    </location>
</feature>
<keyword evidence="4" id="KW-1185">Reference proteome</keyword>
<dbReference type="InterPro" id="IPR036086">
    <property type="entry name" value="ParB/Sulfiredoxin_sf"/>
</dbReference>
<dbReference type="Proteomes" id="UP000186758">
    <property type="component" value="Unassembled WGS sequence"/>
</dbReference>
<proteinExistence type="predicted"/>
<evidence type="ECO:0000313" key="2">
    <source>
        <dbReference type="EMBL" id="AMK53783.1"/>
    </source>
</evidence>
<dbReference type="GO" id="GO:0007059">
    <property type="term" value="P:chromosome segregation"/>
    <property type="evidence" value="ECO:0007669"/>
    <property type="project" value="TreeGrafter"/>
</dbReference>
<dbReference type="AlphaFoldDB" id="A0A140DT06"/>
<organism evidence="2 4">
    <name type="scientific">Faecalibaculum rodentium</name>
    <dbReference type="NCBI Taxonomy" id="1702221"/>
    <lineage>
        <taxon>Bacteria</taxon>
        <taxon>Bacillati</taxon>
        <taxon>Bacillota</taxon>
        <taxon>Erysipelotrichia</taxon>
        <taxon>Erysipelotrichales</taxon>
        <taxon>Erysipelotrichaceae</taxon>
        <taxon>Faecalibaculum</taxon>
    </lineage>
</organism>